<dbReference type="Proteomes" id="UP000184529">
    <property type="component" value="Unassembled WGS sequence"/>
</dbReference>
<organism evidence="11 12">
    <name type="scientific">Desulfofundulus thermosubterraneus DSM 16057</name>
    <dbReference type="NCBI Taxonomy" id="1121432"/>
    <lineage>
        <taxon>Bacteria</taxon>
        <taxon>Bacillati</taxon>
        <taxon>Bacillota</taxon>
        <taxon>Clostridia</taxon>
        <taxon>Eubacteriales</taxon>
        <taxon>Peptococcaceae</taxon>
        <taxon>Desulfofundulus</taxon>
    </lineage>
</organism>
<dbReference type="InterPro" id="IPR027470">
    <property type="entry name" value="Cation_efflux_CTD"/>
</dbReference>
<feature type="domain" description="Cation efflux protein transmembrane" evidence="9">
    <location>
        <begin position="23"/>
        <end position="210"/>
    </location>
</feature>
<evidence type="ECO:0000256" key="7">
    <source>
        <dbReference type="ARBA" id="ARBA00023136"/>
    </source>
</evidence>
<feature type="transmembrane region" description="Helical" evidence="8">
    <location>
        <begin position="122"/>
        <end position="144"/>
    </location>
</feature>
<evidence type="ECO:0000256" key="5">
    <source>
        <dbReference type="ARBA" id="ARBA00022692"/>
    </source>
</evidence>
<keyword evidence="4" id="KW-1003">Cell membrane</keyword>
<feature type="transmembrane region" description="Helical" evidence="8">
    <location>
        <begin position="89"/>
        <end position="110"/>
    </location>
</feature>
<evidence type="ECO:0000256" key="3">
    <source>
        <dbReference type="ARBA" id="ARBA00022448"/>
    </source>
</evidence>
<keyword evidence="7 8" id="KW-0472">Membrane</keyword>
<dbReference type="GO" id="GO:0005886">
    <property type="term" value="C:plasma membrane"/>
    <property type="evidence" value="ECO:0007669"/>
    <property type="project" value="UniProtKB-SubCell"/>
</dbReference>
<dbReference type="NCBIfam" id="TIGR01297">
    <property type="entry name" value="CDF"/>
    <property type="match status" value="1"/>
</dbReference>
<evidence type="ECO:0000313" key="11">
    <source>
        <dbReference type="EMBL" id="SHJ18756.1"/>
    </source>
</evidence>
<dbReference type="STRING" id="1121432.SAMN02745219_01950"/>
<dbReference type="InterPro" id="IPR027469">
    <property type="entry name" value="Cation_efflux_TMD_sf"/>
</dbReference>
<dbReference type="SUPFAM" id="SSF161111">
    <property type="entry name" value="Cation efflux protein transmembrane domain-like"/>
    <property type="match status" value="1"/>
</dbReference>
<evidence type="ECO:0000259" key="10">
    <source>
        <dbReference type="Pfam" id="PF16916"/>
    </source>
</evidence>
<evidence type="ECO:0000259" key="9">
    <source>
        <dbReference type="Pfam" id="PF01545"/>
    </source>
</evidence>
<dbReference type="GO" id="GO:0006882">
    <property type="term" value="P:intracellular zinc ion homeostasis"/>
    <property type="evidence" value="ECO:0007669"/>
    <property type="project" value="TreeGrafter"/>
</dbReference>
<gene>
    <name evidence="11" type="ORF">SAMN02745219_01950</name>
</gene>
<comment type="similarity">
    <text evidence="2">Belongs to the cation diffusion facilitator (CDF) transporter (TC 2.A.4) family.</text>
</comment>
<evidence type="ECO:0000256" key="2">
    <source>
        <dbReference type="ARBA" id="ARBA00008114"/>
    </source>
</evidence>
<protein>
    <submittedName>
        <fullName evidence="11">Cation diffusion facilitator family transporter</fullName>
    </submittedName>
</protein>
<dbReference type="InterPro" id="IPR058533">
    <property type="entry name" value="Cation_efflux_TM"/>
</dbReference>
<dbReference type="SUPFAM" id="SSF160240">
    <property type="entry name" value="Cation efflux protein cytoplasmic domain-like"/>
    <property type="match status" value="1"/>
</dbReference>
<proteinExistence type="inferred from homology"/>
<dbReference type="GO" id="GO:0015341">
    <property type="term" value="F:zinc efflux antiporter activity"/>
    <property type="evidence" value="ECO:0007669"/>
    <property type="project" value="TreeGrafter"/>
</dbReference>
<evidence type="ECO:0000256" key="8">
    <source>
        <dbReference type="SAM" id="Phobius"/>
    </source>
</evidence>
<evidence type="ECO:0000313" key="12">
    <source>
        <dbReference type="Proteomes" id="UP000184529"/>
    </source>
</evidence>
<dbReference type="AlphaFoldDB" id="A0A1M6H990"/>
<sequence>MTSPGLFFMGVVGLDEKVKIARLSVISNTLLTGGKLAVGLAMNSVAVISEALHSGLDLMAALIAYASVRQSSRPADAEHNYGHGKFENVAAIIEALLIVAAGFMIVLQSIPKLLGAREVHHLGLGMAVMGLSAAVNLVISSLLMRTARRTGSPALEADAWHLRTDVYTSAGVLMAMLAIQMTGWYILDPLIALVVSLFIFKAAYDLLRGSWGSIVDARLPEDEEQLIRQVLTSYAGEFVQFHDLRTRRAGPDRHIDFHLVVPGYRPIAQVHQLCDAIEDDICRQLAGASVLIHTEPCRPGTSDCHICRVHISLAGSAQKRRCEECRACAGRSEAVPPDANGNG</sequence>
<dbReference type="InterPro" id="IPR050291">
    <property type="entry name" value="CDF_Transporter"/>
</dbReference>
<dbReference type="Pfam" id="PF01545">
    <property type="entry name" value="Cation_efflux"/>
    <property type="match status" value="1"/>
</dbReference>
<accession>A0A1M6H990</accession>
<keyword evidence="5 8" id="KW-0812">Transmembrane</keyword>
<keyword evidence="6 8" id="KW-1133">Transmembrane helix</keyword>
<evidence type="ECO:0000256" key="1">
    <source>
        <dbReference type="ARBA" id="ARBA00004651"/>
    </source>
</evidence>
<name>A0A1M6H990_9FIRM</name>
<evidence type="ECO:0000256" key="4">
    <source>
        <dbReference type="ARBA" id="ARBA00022475"/>
    </source>
</evidence>
<feature type="transmembrane region" description="Helical" evidence="8">
    <location>
        <begin position="51"/>
        <end position="68"/>
    </location>
</feature>
<dbReference type="FunFam" id="1.20.1510.10:FF:000006">
    <property type="entry name" value="Divalent cation efflux transporter"/>
    <property type="match status" value="1"/>
</dbReference>
<dbReference type="FunFam" id="3.30.70.1350:FF:000002">
    <property type="entry name" value="Ferrous-iron efflux pump FieF"/>
    <property type="match status" value="1"/>
</dbReference>
<dbReference type="Gene3D" id="3.30.70.1350">
    <property type="entry name" value="Cation efflux protein, cytoplasmic domain"/>
    <property type="match status" value="1"/>
</dbReference>
<keyword evidence="3" id="KW-0813">Transport</keyword>
<reference evidence="12" key="1">
    <citation type="submission" date="2016-11" db="EMBL/GenBank/DDBJ databases">
        <authorList>
            <person name="Varghese N."/>
            <person name="Submissions S."/>
        </authorList>
    </citation>
    <scope>NUCLEOTIDE SEQUENCE [LARGE SCALE GENOMIC DNA]</scope>
    <source>
        <strain evidence="12">DSM 16057</strain>
    </source>
</reference>
<dbReference type="PANTHER" id="PTHR43840:SF15">
    <property type="entry name" value="MITOCHONDRIAL METAL TRANSPORTER 1-RELATED"/>
    <property type="match status" value="1"/>
</dbReference>
<evidence type="ECO:0000256" key="6">
    <source>
        <dbReference type="ARBA" id="ARBA00022989"/>
    </source>
</evidence>
<dbReference type="Pfam" id="PF16916">
    <property type="entry name" value="ZT_dimer"/>
    <property type="match status" value="1"/>
</dbReference>
<dbReference type="EMBL" id="FQZM01000022">
    <property type="protein sequence ID" value="SHJ18756.1"/>
    <property type="molecule type" value="Genomic_DNA"/>
</dbReference>
<dbReference type="GO" id="GO:0015086">
    <property type="term" value="F:cadmium ion transmembrane transporter activity"/>
    <property type="evidence" value="ECO:0007669"/>
    <property type="project" value="TreeGrafter"/>
</dbReference>
<dbReference type="Gene3D" id="1.20.1510.10">
    <property type="entry name" value="Cation efflux protein transmembrane domain"/>
    <property type="match status" value="1"/>
</dbReference>
<dbReference type="InterPro" id="IPR002524">
    <property type="entry name" value="Cation_efflux"/>
</dbReference>
<feature type="domain" description="Cation efflux protein cytoplasmic" evidence="10">
    <location>
        <begin position="219"/>
        <end position="297"/>
    </location>
</feature>
<dbReference type="PANTHER" id="PTHR43840">
    <property type="entry name" value="MITOCHONDRIAL METAL TRANSPORTER 1-RELATED"/>
    <property type="match status" value="1"/>
</dbReference>
<comment type="subcellular location">
    <subcellularLocation>
        <location evidence="1">Cell membrane</location>
        <topology evidence="1">Multi-pass membrane protein</topology>
    </subcellularLocation>
</comment>
<keyword evidence="12" id="KW-1185">Reference proteome</keyword>
<dbReference type="GO" id="GO:0015093">
    <property type="term" value="F:ferrous iron transmembrane transporter activity"/>
    <property type="evidence" value="ECO:0007669"/>
    <property type="project" value="TreeGrafter"/>
</dbReference>
<dbReference type="InterPro" id="IPR036837">
    <property type="entry name" value="Cation_efflux_CTD_sf"/>
</dbReference>